<dbReference type="GO" id="GO:0008251">
    <property type="term" value="F:tRNA-specific adenosine deaminase activity"/>
    <property type="evidence" value="ECO:0007669"/>
    <property type="project" value="TreeGrafter"/>
</dbReference>
<name>A0A1X2IJX1_9FUNG</name>
<dbReference type="GO" id="GO:0005737">
    <property type="term" value="C:cytoplasm"/>
    <property type="evidence" value="ECO:0007669"/>
    <property type="project" value="TreeGrafter"/>
</dbReference>
<dbReference type="PROSITE" id="PS50141">
    <property type="entry name" value="A_DEAMIN_EDITASE"/>
    <property type="match status" value="1"/>
</dbReference>
<gene>
    <name evidence="2" type="ORF">BCR42DRAFT_241518</name>
</gene>
<dbReference type="PANTHER" id="PTHR10910:SF62">
    <property type="entry name" value="AT07585P-RELATED"/>
    <property type="match status" value="1"/>
</dbReference>
<accession>A0A1X2IJX1</accession>
<dbReference type="OrthoDB" id="10268011at2759"/>
<proteinExistence type="predicted"/>
<comment type="caution">
    <text evidence="2">The sequence shown here is derived from an EMBL/GenBank/DDBJ whole genome shotgun (WGS) entry which is preliminary data.</text>
</comment>
<organism evidence="2 3">
    <name type="scientific">Absidia repens</name>
    <dbReference type="NCBI Taxonomy" id="90262"/>
    <lineage>
        <taxon>Eukaryota</taxon>
        <taxon>Fungi</taxon>
        <taxon>Fungi incertae sedis</taxon>
        <taxon>Mucoromycota</taxon>
        <taxon>Mucoromycotina</taxon>
        <taxon>Mucoromycetes</taxon>
        <taxon>Mucorales</taxon>
        <taxon>Cunninghamellaceae</taxon>
        <taxon>Absidia</taxon>
    </lineage>
</organism>
<dbReference type="AlphaFoldDB" id="A0A1X2IJX1"/>
<dbReference type="SMART" id="SM00552">
    <property type="entry name" value="ADEAMc"/>
    <property type="match status" value="1"/>
</dbReference>
<evidence type="ECO:0000313" key="3">
    <source>
        <dbReference type="Proteomes" id="UP000193560"/>
    </source>
</evidence>
<protein>
    <submittedName>
        <fullName evidence="2">Adenosine deaminase/editase</fullName>
    </submittedName>
</protein>
<dbReference type="GO" id="GO:0006396">
    <property type="term" value="P:RNA processing"/>
    <property type="evidence" value="ECO:0007669"/>
    <property type="project" value="InterPro"/>
</dbReference>
<evidence type="ECO:0000259" key="1">
    <source>
        <dbReference type="PROSITE" id="PS50141"/>
    </source>
</evidence>
<dbReference type="STRING" id="90262.A0A1X2IJX1"/>
<dbReference type="Pfam" id="PF02137">
    <property type="entry name" value="A_deamin"/>
    <property type="match status" value="1"/>
</dbReference>
<dbReference type="InterPro" id="IPR002466">
    <property type="entry name" value="A_deamin"/>
</dbReference>
<dbReference type="PANTHER" id="PTHR10910">
    <property type="entry name" value="EUKARYOTE SPECIFIC DSRNA BINDING PROTEIN"/>
    <property type="match status" value="1"/>
</dbReference>
<dbReference type="EMBL" id="MCGE01000009">
    <property type="protein sequence ID" value="ORZ17856.1"/>
    <property type="molecule type" value="Genomic_DNA"/>
</dbReference>
<keyword evidence="3" id="KW-1185">Reference proteome</keyword>
<feature type="domain" description="A to I editase" evidence="1">
    <location>
        <begin position="67"/>
        <end position="425"/>
    </location>
</feature>
<evidence type="ECO:0000313" key="2">
    <source>
        <dbReference type="EMBL" id="ORZ17856.1"/>
    </source>
</evidence>
<reference evidence="2 3" key="1">
    <citation type="submission" date="2016-07" db="EMBL/GenBank/DDBJ databases">
        <title>Pervasive Adenine N6-methylation of Active Genes in Fungi.</title>
        <authorList>
            <consortium name="DOE Joint Genome Institute"/>
            <person name="Mondo S.J."/>
            <person name="Dannebaum R.O."/>
            <person name="Kuo R.C."/>
            <person name="Labutti K."/>
            <person name="Haridas S."/>
            <person name="Kuo A."/>
            <person name="Salamov A."/>
            <person name="Ahrendt S.R."/>
            <person name="Lipzen A."/>
            <person name="Sullivan W."/>
            <person name="Andreopoulos W.B."/>
            <person name="Clum A."/>
            <person name="Lindquist E."/>
            <person name="Daum C."/>
            <person name="Ramamoorthy G.K."/>
            <person name="Gryganskyi A."/>
            <person name="Culley D."/>
            <person name="Magnuson J.K."/>
            <person name="James T.Y."/>
            <person name="O'Malley M.A."/>
            <person name="Stajich J.E."/>
            <person name="Spatafora J.W."/>
            <person name="Visel A."/>
            <person name="Grigoriev I.V."/>
        </authorList>
    </citation>
    <scope>NUCLEOTIDE SEQUENCE [LARGE SCALE GENOMIC DNA]</scope>
    <source>
        <strain evidence="2 3">NRRL 1336</strain>
    </source>
</reference>
<dbReference type="GO" id="GO:0003726">
    <property type="term" value="F:double-stranded RNA adenosine deaminase activity"/>
    <property type="evidence" value="ECO:0007669"/>
    <property type="project" value="TreeGrafter"/>
</dbReference>
<dbReference type="GO" id="GO:0005730">
    <property type="term" value="C:nucleolus"/>
    <property type="evidence" value="ECO:0007669"/>
    <property type="project" value="TreeGrafter"/>
</dbReference>
<dbReference type="GO" id="GO:0003725">
    <property type="term" value="F:double-stranded RNA binding"/>
    <property type="evidence" value="ECO:0007669"/>
    <property type="project" value="TreeGrafter"/>
</dbReference>
<dbReference type="Proteomes" id="UP000193560">
    <property type="component" value="Unassembled WGS sequence"/>
</dbReference>
<sequence>MNPNIDPYLIIPDLTNELAKASLERYAKLGKNGKPQLHAKKAEWTILACILAVYCVNEKEYSIQVISLGTGLKCLPFSQLSQDGQLVHDSHAEVLARRGFIKYLLQHPDVFFDADGDGKLVSRPGYTFHMYVSQSPCGDASMSAIADVQTEESKASFHAGGKRKREQQPSSSPCIITQHIYANKRQKLLSSSTSTVTPPMLQFQRGRYDYGKLGILRTKPGRLDSEPSLCMSCSDKLARWNVLGIQSAMLSHIFHPIYLNSIVIGDLFEKNSLERALYGRLSTLKGLPSPYKLHRPAIKSTDIPFQYSKSALERTGNYSSYISTGTSVAWILGMEKAEVLGFGKKQGGRKGEDATSKTRSMLCQRALYQDFVNMNIKNQALVHQFLDSTYADCKEKAITYQQSKTMLLDQCFDAWVQTPRQYQEFNSTATPPNSST</sequence>
<dbReference type="GO" id="GO:0006382">
    <property type="term" value="P:adenosine to inosine editing"/>
    <property type="evidence" value="ECO:0007669"/>
    <property type="project" value="TreeGrafter"/>
</dbReference>